<accession>A0A6L7G3S4</accession>
<keyword evidence="2 3" id="KW-0143">Chaperone</keyword>
<evidence type="ECO:0000256" key="1">
    <source>
        <dbReference type="ARBA" id="ARBA00007177"/>
    </source>
</evidence>
<dbReference type="Pfam" id="PF01774">
    <property type="entry name" value="UreD"/>
    <property type="match status" value="1"/>
</dbReference>
<dbReference type="Proteomes" id="UP000477911">
    <property type="component" value="Unassembled WGS sequence"/>
</dbReference>
<organism evidence="4 5">
    <name type="scientific">Pseudooceanicola albus</name>
    <dbReference type="NCBI Taxonomy" id="2692189"/>
    <lineage>
        <taxon>Bacteria</taxon>
        <taxon>Pseudomonadati</taxon>
        <taxon>Pseudomonadota</taxon>
        <taxon>Alphaproteobacteria</taxon>
        <taxon>Rhodobacterales</taxon>
        <taxon>Paracoccaceae</taxon>
        <taxon>Pseudooceanicola</taxon>
    </lineage>
</organism>
<sequence length="241" mass="25781">MHQSGSLKALFPASRRGILNSVFLNTSGGVTGGDRFVITAEAEAGASLMLTSQAAERLYRAQPTETGRMDIALRVGAGGRLDWLPQETILFDGARVERRFEVDLAPDARFLAVEPLVVGRLAMGETVRSGLLSDRWRLRRDGQLLFADQFRLSGDIAAQLSRPGVMAGNLAMAALLFAAPGAEAQLSHLRGLLGPQGGASLVATDLLFARIVAEDGYALRKRLVPAITALSGEDIPKTWTL</sequence>
<evidence type="ECO:0000313" key="4">
    <source>
        <dbReference type="EMBL" id="MXN19004.1"/>
    </source>
</evidence>
<protein>
    <recommendedName>
        <fullName evidence="3">Urease accessory protein UreD</fullName>
    </recommendedName>
</protein>
<dbReference type="PANTHER" id="PTHR33643:SF1">
    <property type="entry name" value="UREASE ACCESSORY PROTEIN D"/>
    <property type="match status" value="1"/>
</dbReference>
<evidence type="ECO:0000256" key="2">
    <source>
        <dbReference type="ARBA" id="ARBA00023186"/>
    </source>
</evidence>
<comment type="subcellular location">
    <subcellularLocation>
        <location evidence="3">Cytoplasm</location>
    </subcellularLocation>
</comment>
<comment type="function">
    <text evidence="3">Required for maturation of urease via the functional incorporation of the urease nickel metallocenter.</text>
</comment>
<keyword evidence="3" id="KW-0963">Cytoplasm</keyword>
<dbReference type="InterPro" id="IPR002669">
    <property type="entry name" value="UreD"/>
</dbReference>
<dbReference type="HAMAP" id="MF_01384">
    <property type="entry name" value="UreD"/>
    <property type="match status" value="1"/>
</dbReference>
<dbReference type="PANTHER" id="PTHR33643">
    <property type="entry name" value="UREASE ACCESSORY PROTEIN D"/>
    <property type="match status" value="1"/>
</dbReference>
<keyword evidence="5" id="KW-1185">Reference proteome</keyword>
<keyword evidence="3" id="KW-0996">Nickel insertion</keyword>
<dbReference type="EMBL" id="WUMU01000016">
    <property type="protein sequence ID" value="MXN19004.1"/>
    <property type="molecule type" value="Genomic_DNA"/>
</dbReference>
<evidence type="ECO:0000313" key="5">
    <source>
        <dbReference type="Proteomes" id="UP000477911"/>
    </source>
</evidence>
<dbReference type="GO" id="GO:0005737">
    <property type="term" value="C:cytoplasm"/>
    <property type="evidence" value="ECO:0007669"/>
    <property type="project" value="UniProtKB-SubCell"/>
</dbReference>
<comment type="caution">
    <text evidence="4">The sequence shown here is derived from an EMBL/GenBank/DDBJ whole genome shotgun (WGS) entry which is preliminary data.</text>
</comment>
<name>A0A6L7G3S4_9RHOB</name>
<gene>
    <name evidence="3" type="primary">ureD</name>
    <name evidence="4" type="ORF">GR170_14245</name>
</gene>
<dbReference type="GO" id="GO:0016151">
    <property type="term" value="F:nickel cation binding"/>
    <property type="evidence" value="ECO:0007669"/>
    <property type="project" value="UniProtKB-UniRule"/>
</dbReference>
<evidence type="ECO:0000256" key="3">
    <source>
        <dbReference type="HAMAP-Rule" id="MF_01384"/>
    </source>
</evidence>
<proteinExistence type="inferred from homology"/>
<dbReference type="AlphaFoldDB" id="A0A6L7G3S4"/>
<comment type="subunit">
    <text evidence="3">UreD, UreF and UreG form a complex that acts as a GTP-hydrolysis-dependent molecular chaperone, activating the urease apoprotein by helping to assemble the nickel containing metallocenter of UreC. The UreE protein probably delivers the nickel.</text>
</comment>
<reference evidence="4 5" key="1">
    <citation type="submission" date="2019-12" db="EMBL/GenBank/DDBJ databases">
        <authorList>
            <person name="Li M."/>
        </authorList>
    </citation>
    <scope>NUCLEOTIDE SEQUENCE [LARGE SCALE GENOMIC DNA]</scope>
    <source>
        <strain evidence="4 5">GBMRC 2024</strain>
    </source>
</reference>
<comment type="similarity">
    <text evidence="1 3">Belongs to the UreD family.</text>
</comment>